<keyword evidence="2" id="KW-1185">Reference proteome</keyword>
<evidence type="ECO:0000313" key="2">
    <source>
        <dbReference type="Proteomes" id="UP001302316"/>
    </source>
</evidence>
<comment type="caution">
    <text evidence="1">The sequence shown here is derived from an EMBL/GenBank/DDBJ whole genome shotgun (WGS) entry which is preliminary data.</text>
</comment>
<organism evidence="1 2">
    <name type="scientific">Natronospira elongata</name>
    <dbReference type="NCBI Taxonomy" id="3110268"/>
    <lineage>
        <taxon>Bacteria</taxon>
        <taxon>Pseudomonadati</taxon>
        <taxon>Pseudomonadota</taxon>
        <taxon>Gammaproteobacteria</taxon>
        <taxon>Natronospirales</taxon>
        <taxon>Natronospiraceae</taxon>
        <taxon>Natronospira</taxon>
    </lineage>
</organism>
<gene>
    <name evidence="1" type="ORF">VCB98_00885</name>
</gene>
<accession>A0AAP6MLD3</accession>
<dbReference type="RefSeq" id="WP_346049490.1">
    <property type="nucleotide sequence ID" value="NZ_JAYGII010000001.1"/>
</dbReference>
<reference evidence="1 2" key="1">
    <citation type="submission" date="2023-12" db="EMBL/GenBank/DDBJ databases">
        <title>Whole-genome sequencing of halo(alkali)philic microorganisms from hypersaline lakes.</title>
        <authorList>
            <person name="Sorokin D.Y."/>
            <person name="Merkel A.Y."/>
            <person name="Messina E."/>
            <person name="Yakimov M."/>
        </authorList>
    </citation>
    <scope>NUCLEOTIDE SEQUENCE [LARGE SCALE GENOMIC DNA]</scope>
    <source>
        <strain evidence="1 2">AB-CW1</strain>
    </source>
</reference>
<protein>
    <submittedName>
        <fullName evidence="1">Uncharacterized protein</fullName>
    </submittedName>
</protein>
<proteinExistence type="predicted"/>
<dbReference type="AlphaFoldDB" id="A0AAP6MLD3"/>
<dbReference type="Proteomes" id="UP001302316">
    <property type="component" value="Unassembled WGS sequence"/>
</dbReference>
<dbReference type="EMBL" id="JAYGII010000001">
    <property type="protein sequence ID" value="MEA5444372.1"/>
    <property type="molecule type" value="Genomic_DNA"/>
</dbReference>
<name>A0AAP6MLD3_9GAMM</name>
<sequence>MRPFVQPDFGGVLREESANGRLARLGFKLHLFRHGLTRGIKEGWYRMVRAPLGHLAWLGWCHLGVPGDRQLSRRCALAHVGDQTLVWVPPRSLQHWVRFGNGATRRRFFWTGDWDLDPPRIEDHDRYQMMADIWHNREDLRQSEAYQSLMARIERGDPRRIMNKGYFLDTEARVLAWLEELLDLFRILTEEGFRLDKGPDELNVAIGRDGTLLKANAGRKRTMISHILGLERIPVRIAYIHLEWWHEQAARYTGNREQRLRAALADYLAQQGFERAG</sequence>
<evidence type="ECO:0000313" key="1">
    <source>
        <dbReference type="EMBL" id="MEA5444372.1"/>
    </source>
</evidence>